<dbReference type="AlphaFoldDB" id="A0A4Y2LBA2"/>
<keyword evidence="2" id="KW-1185">Reference proteome</keyword>
<reference evidence="1 2" key="1">
    <citation type="journal article" date="2019" name="Sci. Rep.">
        <title>Orb-weaving spider Araneus ventricosus genome elucidates the spidroin gene catalogue.</title>
        <authorList>
            <person name="Kono N."/>
            <person name="Nakamura H."/>
            <person name="Ohtoshi R."/>
            <person name="Moran D.A.P."/>
            <person name="Shinohara A."/>
            <person name="Yoshida Y."/>
            <person name="Fujiwara M."/>
            <person name="Mori M."/>
            <person name="Tomita M."/>
            <person name="Arakawa K."/>
        </authorList>
    </citation>
    <scope>NUCLEOTIDE SEQUENCE [LARGE SCALE GENOMIC DNA]</scope>
</reference>
<evidence type="ECO:0000313" key="2">
    <source>
        <dbReference type="Proteomes" id="UP000499080"/>
    </source>
</evidence>
<evidence type="ECO:0000313" key="1">
    <source>
        <dbReference type="EMBL" id="GBN10876.1"/>
    </source>
</evidence>
<sequence>MNWTLPSWIVLYTTIPHPATIFPKGARKWAVMGKDNWAPTALISEVITEPHLPSKEPNRLKLAFVDVKAKILDHPGPPFSM</sequence>
<comment type="caution">
    <text evidence="1">The sequence shown here is derived from an EMBL/GenBank/DDBJ whole genome shotgun (WGS) entry which is preliminary data.</text>
</comment>
<dbReference type="EMBL" id="BGPR01005513">
    <property type="protein sequence ID" value="GBN10876.1"/>
    <property type="molecule type" value="Genomic_DNA"/>
</dbReference>
<accession>A0A4Y2LBA2</accession>
<gene>
    <name evidence="1" type="ORF">AVEN_212997_1</name>
</gene>
<name>A0A4Y2LBA2_ARAVE</name>
<proteinExistence type="predicted"/>
<protein>
    <submittedName>
        <fullName evidence="1">Uncharacterized protein</fullName>
    </submittedName>
</protein>
<dbReference type="Proteomes" id="UP000499080">
    <property type="component" value="Unassembled WGS sequence"/>
</dbReference>
<organism evidence="1 2">
    <name type="scientific">Araneus ventricosus</name>
    <name type="common">Orbweaver spider</name>
    <name type="synonym">Epeira ventricosa</name>
    <dbReference type="NCBI Taxonomy" id="182803"/>
    <lineage>
        <taxon>Eukaryota</taxon>
        <taxon>Metazoa</taxon>
        <taxon>Ecdysozoa</taxon>
        <taxon>Arthropoda</taxon>
        <taxon>Chelicerata</taxon>
        <taxon>Arachnida</taxon>
        <taxon>Araneae</taxon>
        <taxon>Araneomorphae</taxon>
        <taxon>Entelegynae</taxon>
        <taxon>Araneoidea</taxon>
        <taxon>Araneidae</taxon>
        <taxon>Araneus</taxon>
    </lineage>
</organism>